<dbReference type="InterPro" id="IPR052018">
    <property type="entry name" value="PHP_domain"/>
</dbReference>
<evidence type="ECO:0000259" key="1">
    <source>
        <dbReference type="SMART" id="SM00481"/>
    </source>
</evidence>
<dbReference type="InterPro" id="IPR003141">
    <property type="entry name" value="Pol/His_phosphatase_N"/>
</dbReference>
<dbReference type="SMART" id="SM00481">
    <property type="entry name" value="POLIIIAc"/>
    <property type="match status" value="1"/>
</dbReference>
<dbReference type="EMBL" id="LYXE01000031">
    <property type="protein sequence ID" value="PDW00773.1"/>
    <property type="molecule type" value="Genomic_DNA"/>
</dbReference>
<dbReference type="CDD" id="cd07438">
    <property type="entry name" value="PHP_HisPPase_AMP"/>
    <property type="match status" value="1"/>
</dbReference>
<gene>
    <name evidence="2" type="ORF">A9Q02_09170</name>
</gene>
<protein>
    <submittedName>
        <fullName evidence="2">Phosphotransferase</fullName>
    </submittedName>
</protein>
<dbReference type="InterPro" id="IPR004013">
    <property type="entry name" value="PHP_dom"/>
</dbReference>
<name>A0A2H3LB84_9CHLR</name>
<dbReference type="SUPFAM" id="SSF89550">
    <property type="entry name" value="PHP domain-like"/>
    <property type="match status" value="1"/>
</dbReference>
<evidence type="ECO:0000313" key="3">
    <source>
        <dbReference type="Proteomes" id="UP000220922"/>
    </source>
</evidence>
<dbReference type="RefSeq" id="WP_097650860.1">
    <property type="nucleotide sequence ID" value="NZ_LYXE01000031.1"/>
</dbReference>
<dbReference type="PANTHER" id="PTHR42924">
    <property type="entry name" value="EXONUCLEASE"/>
    <property type="match status" value="1"/>
</dbReference>
<evidence type="ECO:0000313" key="2">
    <source>
        <dbReference type="EMBL" id="PDW00773.1"/>
    </source>
</evidence>
<dbReference type="InterPro" id="IPR016195">
    <property type="entry name" value="Pol/histidinol_Pase-like"/>
</dbReference>
<dbReference type="OrthoDB" id="148751at2"/>
<comment type="caution">
    <text evidence="2">The sequence shown here is derived from an EMBL/GenBank/DDBJ whole genome shotgun (WGS) entry which is preliminary data.</text>
</comment>
<keyword evidence="2" id="KW-0808">Transferase</keyword>
<dbReference type="AlphaFoldDB" id="A0A2H3LB84"/>
<dbReference type="Pfam" id="PF02811">
    <property type="entry name" value="PHP"/>
    <property type="match status" value="1"/>
</dbReference>
<organism evidence="2 3">
    <name type="scientific">Candidatus Chloroploca asiatica</name>
    <dbReference type="NCBI Taxonomy" id="1506545"/>
    <lineage>
        <taxon>Bacteria</taxon>
        <taxon>Bacillati</taxon>
        <taxon>Chloroflexota</taxon>
        <taxon>Chloroflexia</taxon>
        <taxon>Chloroflexales</taxon>
        <taxon>Chloroflexineae</taxon>
        <taxon>Oscillochloridaceae</taxon>
        <taxon>Candidatus Chloroploca</taxon>
    </lineage>
</organism>
<sequence length="280" mass="29406">MIDLHLHTTATPHHATWTPDVLAATAVARGLTVIAATDHNTMVGVAPLIAAGRQHGVRVIPGVELDSAYGGKLWHTLVYGVDPEAPALVALCGAVFERNLADAARLRRELPAEGFRLEGLEELGRAPNVAEVATALARGNALPGRVAGDDDEAAGMRFLLQERPGSYQPLRVAEIIEVAHTLQGLVVLAHPGRSKGVYAIPADEADIAALVEAGLDGLEVYYPTHTPAQEQFYRTLAAKYGLLVSGGSDSHHPSQDLAALDPALVTLLEGDGLAGRSTCP</sequence>
<dbReference type="GO" id="GO:0035312">
    <property type="term" value="F:5'-3' DNA exonuclease activity"/>
    <property type="evidence" value="ECO:0007669"/>
    <property type="project" value="TreeGrafter"/>
</dbReference>
<reference evidence="2 3" key="1">
    <citation type="submission" date="2016-05" db="EMBL/GenBank/DDBJ databases">
        <authorList>
            <person name="Lavstsen T."/>
            <person name="Jespersen J.S."/>
        </authorList>
    </citation>
    <scope>NUCLEOTIDE SEQUENCE [LARGE SCALE GENOMIC DNA]</scope>
    <source>
        <strain evidence="2 3">B7-9</strain>
    </source>
</reference>
<dbReference type="Gene3D" id="1.10.150.650">
    <property type="match status" value="1"/>
</dbReference>
<keyword evidence="3" id="KW-1185">Reference proteome</keyword>
<accession>A0A2H3LB84</accession>
<dbReference type="Gene3D" id="3.20.20.140">
    <property type="entry name" value="Metal-dependent hydrolases"/>
    <property type="match status" value="1"/>
</dbReference>
<dbReference type="PANTHER" id="PTHR42924:SF3">
    <property type="entry name" value="POLYMERASE_HISTIDINOL PHOSPHATASE N-TERMINAL DOMAIN-CONTAINING PROTEIN"/>
    <property type="match status" value="1"/>
</dbReference>
<dbReference type="Proteomes" id="UP000220922">
    <property type="component" value="Unassembled WGS sequence"/>
</dbReference>
<dbReference type="GO" id="GO:0016740">
    <property type="term" value="F:transferase activity"/>
    <property type="evidence" value="ECO:0007669"/>
    <property type="project" value="UniProtKB-KW"/>
</dbReference>
<proteinExistence type="predicted"/>
<feature type="domain" description="Polymerase/histidinol phosphatase N-terminal" evidence="1">
    <location>
        <begin position="2"/>
        <end position="69"/>
    </location>
</feature>
<dbReference type="GO" id="GO:0004534">
    <property type="term" value="F:5'-3' RNA exonuclease activity"/>
    <property type="evidence" value="ECO:0007669"/>
    <property type="project" value="TreeGrafter"/>
</dbReference>